<evidence type="ECO:0000313" key="6">
    <source>
        <dbReference type="EMBL" id="SDC61614.1"/>
    </source>
</evidence>
<dbReference type="GO" id="GO:0015833">
    <property type="term" value="P:peptide transport"/>
    <property type="evidence" value="ECO:0007669"/>
    <property type="project" value="TreeGrafter"/>
</dbReference>
<evidence type="ECO:0000313" key="7">
    <source>
        <dbReference type="Proteomes" id="UP000199322"/>
    </source>
</evidence>
<dbReference type="Pfam" id="PF00496">
    <property type="entry name" value="SBP_bac_5"/>
    <property type="match status" value="1"/>
</dbReference>
<proteinExistence type="inferred from homology"/>
<organism evidence="6 7">
    <name type="scientific">Geotoga petraea</name>
    <dbReference type="NCBI Taxonomy" id="28234"/>
    <lineage>
        <taxon>Bacteria</taxon>
        <taxon>Thermotogati</taxon>
        <taxon>Thermotogota</taxon>
        <taxon>Thermotogae</taxon>
        <taxon>Petrotogales</taxon>
        <taxon>Petrotogaceae</taxon>
        <taxon>Geotoga</taxon>
    </lineage>
</organism>
<keyword evidence="3 4" id="KW-0732">Signal</keyword>
<feature type="chain" id="PRO_5011712260" evidence="4">
    <location>
        <begin position="20"/>
        <end position="577"/>
    </location>
</feature>
<evidence type="ECO:0000259" key="5">
    <source>
        <dbReference type="Pfam" id="PF00496"/>
    </source>
</evidence>
<dbReference type="InterPro" id="IPR039424">
    <property type="entry name" value="SBP_5"/>
</dbReference>
<dbReference type="SUPFAM" id="SSF53850">
    <property type="entry name" value="Periplasmic binding protein-like II"/>
    <property type="match status" value="1"/>
</dbReference>
<dbReference type="CDD" id="cd08500">
    <property type="entry name" value="PBP2_NikA_DppA_OppA_like_4"/>
    <property type="match status" value="1"/>
</dbReference>
<gene>
    <name evidence="6" type="ORF">SAMN04488588_1460</name>
</gene>
<dbReference type="EMBL" id="FMYV01000005">
    <property type="protein sequence ID" value="SDC61614.1"/>
    <property type="molecule type" value="Genomic_DNA"/>
</dbReference>
<evidence type="ECO:0000256" key="3">
    <source>
        <dbReference type="ARBA" id="ARBA00022729"/>
    </source>
</evidence>
<sequence>MKKLLVFTLVLLTSLFLFAEPEWLIENVEGGQKGGTLYLSTTSGPKTLNEYWAQETSSTDITDYFRETLLHTDNRARWSEPGLAKEHWMEETEDGGTAYHFIVREGLSWSDGTPFTIDDIVFTWNNVIVPEGMQADGNDVYKDEAGNLPELTVDGNHLIFTYPTKFRFGFEALGGQFAILPEHKFKDRVSDPDTFAQTWTVEQIDDIVGLGAFIVTDYVEGVRVVLERNPYYFAKSKDGVQLPYLDKVIYQIVQDLNTERLKFEAGEIDVFAPTAENFPSIRAQASEKGWKTIVGGPVNSSQFIAFNFNAEDPVHRKWFRNTSFRQAVAYAFDRQSIIDTLMNGLGEPMYGPRSRSSAFYNPEIEEIGYRYSLATARRKLQEGGFSWNNEGKLIDSEGNVVAFSLSTNSGNNTREEIANILVDSLSKLGIEVTFRPVQFNTLVGQMFSANWDAIIIGLTGGDDPAWGSNVWALDGGLHFWNWSPEVQDWVDPEDYYVSEAERRIDEIMRVNKSIFDEEKLQALWDEWQMLIAENQILVYTVSQNVLFAHVEELHIYNPEPNPLAGVLWRPWGIWKEQ</sequence>
<evidence type="ECO:0000256" key="1">
    <source>
        <dbReference type="ARBA" id="ARBA00005695"/>
    </source>
</evidence>
<dbReference type="AlphaFoldDB" id="A0A1G6N2D1"/>
<evidence type="ECO:0000256" key="4">
    <source>
        <dbReference type="SAM" id="SignalP"/>
    </source>
</evidence>
<dbReference type="RefSeq" id="WP_091404212.1">
    <property type="nucleotide sequence ID" value="NZ_FMYV01000005.1"/>
</dbReference>
<dbReference type="Proteomes" id="UP000199322">
    <property type="component" value="Unassembled WGS sequence"/>
</dbReference>
<keyword evidence="7" id="KW-1185">Reference proteome</keyword>
<dbReference type="PIRSF" id="PIRSF002741">
    <property type="entry name" value="MppA"/>
    <property type="match status" value="1"/>
</dbReference>
<keyword evidence="2" id="KW-0813">Transport</keyword>
<dbReference type="Gene3D" id="3.40.190.10">
    <property type="entry name" value="Periplasmic binding protein-like II"/>
    <property type="match status" value="1"/>
</dbReference>
<dbReference type="InterPro" id="IPR030678">
    <property type="entry name" value="Peptide/Ni-bd"/>
</dbReference>
<protein>
    <submittedName>
        <fullName evidence="6">Peptide/nickel transport system substrate-binding protein</fullName>
    </submittedName>
</protein>
<dbReference type="STRING" id="28234.SAMN04488588_1460"/>
<accession>A0A1G6N2D1</accession>
<dbReference type="Gene3D" id="3.10.105.10">
    <property type="entry name" value="Dipeptide-binding Protein, Domain 3"/>
    <property type="match status" value="1"/>
</dbReference>
<comment type="similarity">
    <text evidence="1">Belongs to the bacterial solute-binding protein 5 family.</text>
</comment>
<feature type="signal peptide" evidence="4">
    <location>
        <begin position="1"/>
        <end position="19"/>
    </location>
</feature>
<dbReference type="PANTHER" id="PTHR30290">
    <property type="entry name" value="PERIPLASMIC BINDING COMPONENT OF ABC TRANSPORTER"/>
    <property type="match status" value="1"/>
</dbReference>
<feature type="domain" description="Solute-binding protein family 5" evidence="5">
    <location>
        <begin position="80"/>
        <end position="467"/>
    </location>
</feature>
<reference evidence="6 7" key="1">
    <citation type="submission" date="2016-10" db="EMBL/GenBank/DDBJ databases">
        <authorList>
            <person name="de Groot N.N."/>
        </authorList>
    </citation>
    <scope>NUCLEOTIDE SEQUENCE [LARGE SCALE GENOMIC DNA]</scope>
    <source>
        <strain evidence="6 7">WG14</strain>
    </source>
</reference>
<name>A0A1G6N2D1_9BACT</name>
<dbReference type="GO" id="GO:0043190">
    <property type="term" value="C:ATP-binding cassette (ABC) transporter complex"/>
    <property type="evidence" value="ECO:0007669"/>
    <property type="project" value="InterPro"/>
</dbReference>
<dbReference type="GO" id="GO:0042597">
    <property type="term" value="C:periplasmic space"/>
    <property type="evidence" value="ECO:0007669"/>
    <property type="project" value="UniProtKB-ARBA"/>
</dbReference>
<dbReference type="GO" id="GO:1904680">
    <property type="term" value="F:peptide transmembrane transporter activity"/>
    <property type="evidence" value="ECO:0007669"/>
    <property type="project" value="TreeGrafter"/>
</dbReference>
<dbReference type="InterPro" id="IPR000914">
    <property type="entry name" value="SBP_5_dom"/>
</dbReference>
<dbReference type="PANTHER" id="PTHR30290:SF9">
    <property type="entry name" value="OLIGOPEPTIDE-BINDING PROTEIN APPA"/>
    <property type="match status" value="1"/>
</dbReference>
<evidence type="ECO:0000256" key="2">
    <source>
        <dbReference type="ARBA" id="ARBA00022448"/>
    </source>
</evidence>